<keyword evidence="3" id="KW-1185">Reference proteome</keyword>
<dbReference type="EMBL" id="NBNE01003756">
    <property type="protein sequence ID" value="OWZ06930.1"/>
    <property type="molecule type" value="Genomic_DNA"/>
</dbReference>
<dbReference type="Proteomes" id="UP000198211">
    <property type="component" value="Unassembled WGS sequence"/>
</dbReference>
<name>A0A225VQW3_9STRA</name>
<feature type="compositionally biased region" description="Acidic residues" evidence="1">
    <location>
        <begin position="1"/>
        <end position="11"/>
    </location>
</feature>
<protein>
    <submittedName>
        <fullName evidence="2">Uncharacterized protein</fullName>
    </submittedName>
</protein>
<organism evidence="2 3">
    <name type="scientific">Phytophthora megakarya</name>
    <dbReference type="NCBI Taxonomy" id="4795"/>
    <lineage>
        <taxon>Eukaryota</taxon>
        <taxon>Sar</taxon>
        <taxon>Stramenopiles</taxon>
        <taxon>Oomycota</taxon>
        <taxon>Peronosporomycetes</taxon>
        <taxon>Peronosporales</taxon>
        <taxon>Peronosporaceae</taxon>
        <taxon>Phytophthora</taxon>
    </lineage>
</organism>
<evidence type="ECO:0000313" key="3">
    <source>
        <dbReference type="Proteomes" id="UP000198211"/>
    </source>
</evidence>
<proteinExistence type="predicted"/>
<gene>
    <name evidence="2" type="ORF">PHMEG_00020749</name>
</gene>
<evidence type="ECO:0000256" key="1">
    <source>
        <dbReference type="SAM" id="MobiDB-lite"/>
    </source>
</evidence>
<comment type="caution">
    <text evidence="2">The sequence shown here is derived from an EMBL/GenBank/DDBJ whole genome shotgun (WGS) entry which is preliminary data.</text>
</comment>
<feature type="compositionally biased region" description="Gly residues" evidence="1">
    <location>
        <begin position="31"/>
        <end position="43"/>
    </location>
</feature>
<reference evidence="3" key="1">
    <citation type="submission" date="2017-03" db="EMBL/GenBank/DDBJ databases">
        <title>Phytopthora megakarya and P. palmivora, two closely related causual agents of cacao black pod achieved similar genome size and gene model numbers by different mechanisms.</title>
        <authorList>
            <person name="Ali S."/>
            <person name="Shao J."/>
            <person name="Larry D.J."/>
            <person name="Kronmiller B."/>
            <person name="Shen D."/>
            <person name="Strem M.D."/>
            <person name="Melnick R.L."/>
            <person name="Guiltinan M.J."/>
            <person name="Tyler B.M."/>
            <person name="Meinhardt L.W."/>
            <person name="Bailey B.A."/>
        </authorList>
    </citation>
    <scope>NUCLEOTIDE SEQUENCE [LARGE SCALE GENOMIC DNA]</scope>
    <source>
        <strain evidence="3">zdho120</strain>
    </source>
</reference>
<sequence>MDEIVHDEEDEGCKIMHVAKKQKSNDKTGKSTGGAKSGNGGGKNNEKGGGSKRKKRVWVTNLEVEVERTTDQKVVLHNMHR</sequence>
<accession>A0A225VQW3</accession>
<feature type="region of interest" description="Disordered" evidence="1">
    <location>
        <begin position="1"/>
        <end position="56"/>
    </location>
</feature>
<evidence type="ECO:0000313" key="2">
    <source>
        <dbReference type="EMBL" id="OWZ06930.1"/>
    </source>
</evidence>
<dbReference type="AlphaFoldDB" id="A0A225VQW3"/>